<feature type="compositionally biased region" description="Low complexity" evidence="1">
    <location>
        <begin position="266"/>
        <end position="277"/>
    </location>
</feature>
<dbReference type="Proteomes" id="UP001230426">
    <property type="component" value="Unassembled WGS sequence"/>
</dbReference>
<sequence>MMTPSRKASRATVITASIAIGVFGAGAGLGTVIAARSHPAEERVMRLAAGTYHLDDGEQAWKSRGSADGDPTLPLSGADEGSTITGDGPKESPRVCLTTTTDGHAVGGGGGGCVSLAVLASAASALQRPGNPKSTASSPPKRESSAPEPRRSTAAQPAPEPRRSTAPLQPAPETRRSTAAQPPPAKSGRSTPPPAPAPTKKIAGDISESGSRIEQAEKKTEKKVDVEREKEQPTPKPAQPSDTGTPAQPTDVAKPTVPAETPKPPADSATPTPSASAGEQATPTATPGPSDTRPPGTPTPAPSQDTQLPQPDQRTAQNPSQAPDGSVLQPATPLPNGEVSGDGDSLPIFRDPELLRRAQEALGLDKNMRYTDENGVWDLNIAPPGTPPCRDYSAAELQRLGASQDGGPAIPRDSCQWPAFIRWLYAEPAPGEVSNWTKFTGLPERNLELVVTDPSTAPPARPDNGQVQPDNDQVQPDTRQVQPDNGQVQPDQPDQAVLPDTQRVQPDTRQVQPDNGPGQIQPDPAVQSDTSQVHPDPFGYTGP</sequence>
<feature type="region of interest" description="Disordered" evidence="1">
    <location>
        <begin position="453"/>
        <end position="543"/>
    </location>
</feature>
<feature type="compositionally biased region" description="Polar residues" evidence="1">
    <location>
        <begin position="279"/>
        <end position="289"/>
    </location>
</feature>
<proteinExistence type="predicted"/>
<feature type="compositionally biased region" description="Basic and acidic residues" evidence="1">
    <location>
        <begin position="140"/>
        <end position="151"/>
    </location>
</feature>
<feature type="compositionally biased region" description="Pro residues" evidence="1">
    <location>
        <begin position="181"/>
        <end position="197"/>
    </location>
</feature>
<keyword evidence="3" id="KW-1185">Reference proteome</keyword>
<name>A0ABT9R3Z1_9ACTN</name>
<protein>
    <submittedName>
        <fullName evidence="2">Uncharacterized protein</fullName>
    </submittedName>
</protein>
<feature type="compositionally biased region" description="Polar residues" evidence="1">
    <location>
        <begin position="478"/>
        <end position="492"/>
    </location>
</feature>
<evidence type="ECO:0000313" key="2">
    <source>
        <dbReference type="EMBL" id="MDP9863958.1"/>
    </source>
</evidence>
<feature type="compositionally biased region" description="Polar residues" evidence="1">
    <location>
        <begin position="502"/>
        <end position="513"/>
    </location>
</feature>
<evidence type="ECO:0000313" key="3">
    <source>
        <dbReference type="Proteomes" id="UP001230426"/>
    </source>
</evidence>
<feature type="region of interest" description="Disordered" evidence="1">
    <location>
        <begin position="125"/>
        <end position="350"/>
    </location>
</feature>
<accession>A0ABT9R3Z1</accession>
<reference evidence="2 3" key="1">
    <citation type="submission" date="2023-07" db="EMBL/GenBank/DDBJ databases">
        <title>Sequencing the genomes of 1000 actinobacteria strains.</title>
        <authorList>
            <person name="Klenk H.-P."/>
        </authorList>
    </citation>
    <scope>NUCLEOTIDE SEQUENCE [LARGE SCALE GENOMIC DNA]</scope>
    <source>
        <strain evidence="2 3">DSM 44109</strain>
    </source>
</reference>
<dbReference type="RefSeq" id="WP_306861291.1">
    <property type="nucleotide sequence ID" value="NZ_JAUSRB010000002.1"/>
</dbReference>
<organism evidence="2 3">
    <name type="scientific">Streptosporangium brasiliense</name>
    <dbReference type="NCBI Taxonomy" id="47480"/>
    <lineage>
        <taxon>Bacteria</taxon>
        <taxon>Bacillati</taxon>
        <taxon>Actinomycetota</taxon>
        <taxon>Actinomycetes</taxon>
        <taxon>Streptosporangiales</taxon>
        <taxon>Streptosporangiaceae</taxon>
        <taxon>Streptosporangium</taxon>
    </lineage>
</organism>
<evidence type="ECO:0000256" key="1">
    <source>
        <dbReference type="SAM" id="MobiDB-lite"/>
    </source>
</evidence>
<feature type="region of interest" description="Disordered" evidence="1">
    <location>
        <begin position="60"/>
        <end position="107"/>
    </location>
</feature>
<dbReference type="EMBL" id="JAUSRB010000002">
    <property type="protein sequence ID" value="MDP9863958.1"/>
    <property type="molecule type" value="Genomic_DNA"/>
</dbReference>
<comment type="caution">
    <text evidence="2">The sequence shown here is derived from an EMBL/GenBank/DDBJ whole genome shotgun (WGS) entry which is preliminary data.</text>
</comment>
<feature type="compositionally biased region" description="Polar residues" evidence="1">
    <location>
        <begin position="302"/>
        <end position="323"/>
    </location>
</feature>
<gene>
    <name evidence="2" type="ORF">J2S55_003224</name>
</gene>
<feature type="compositionally biased region" description="Low complexity" evidence="1">
    <location>
        <begin position="462"/>
        <end position="477"/>
    </location>
</feature>
<feature type="compositionally biased region" description="Basic and acidic residues" evidence="1">
    <location>
        <begin position="214"/>
        <end position="233"/>
    </location>
</feature>